<comment type="caution">
    <text evidence="2">The sequence shown here is derived from an EMBL/GenBank/DDBJ whole genome shotgun (WGS) entry which is preliminary data.</text>
</comment>
<protein>
    <submittedName>
        <fullName evidence="2">Uncharacterized protein</fullName>
    </submittedName>
</protein>
<name>A0A4C1YSG0_EUMVA</name>
<accession>A0A4C1YSG0</accession>
<gene>
    <name evidence="2" type="ORF">EVAR_40020_1</name>
</gene>
<evidence type="ECO:0000313" key="3">
    <source>
        <dbReference type="Proteomes" id="UP000299102"/>
    </source>
</evidence>
<dbReference type="AlphaFoldDB" id="A0A4C1YSG0"/>
<organism evidence="2 3">
    <name type="scientific">Eumeta variegata</name>
    <name type="common">Bagworm moth</name>
    <name type="synonym">Eumeta japonica</name>
    <dbReference type="NCBI Taxonomy" id="151549"/>
    <lineage>
        <taxon>Eukaryota</taxon>
        <taxon>Metazoa</taxon>
        <taxon>Ecdysozoa</taxon>
        <taxon>Arthropoda</taxon>
        <taxon>Hexapoda</taxon>
        <taxon>Insecta</taxon>
        <taxon>Pterygota</taxon>
        <taxon>Neoptera</taxon>
        <taxon>Endopterygota</taxon>
        <taxon>Lepidoptera</taxon>
        <taxon>Glossata</taxon>
        <taxon>Ditrysia</taxon>
        <taxon>Tineoidea</taxon>
        <taxon>Psychidae</taxon>
        <taxon>Oiketicinae</taxon>
        <taxon>Eumeta</taxon>
    </lineage>
</organism>
<keyword evidence="3" id="KW-1185">Reference proteome</keyword>
<evidence type="ECO:0000256" key="1">
    <source>
        <dbReference type="SAM" id="MobiDB-lite"/>
    </source>
</evidence>
<dbReference type="EMBL" id="BGZK01001328">
    <property type="protein sequence ID" value="GBP77367.1"/>
    <property type="molecule type" value="Genomic_DNA"/>
</dbReference>
<feature type="region of interest" description="Disordered" evidence="1">
    <location>
        <begin position="1"/>
        <end position="31"/>
    </location>
</feature>
<feature type="compositionally biased region" description="Basic and acidic residues" evidence="1">
    <location>
        <begin position="16"/>
        <end position="31"/>
    </location>
</feature>
<reference evidence="2 3" key="1">
    <citation type="journal article" date="2019" name="Commun. Biol.">
        <title>The bagworm genome reveals a unique fibroin gene that provides high tensile strength.</title>
        <authorList>
            <person name="Kono N."/>
            <person name="Nakamura H."/>
            <person name="Ohtoshi R."/>
            <person name="Tomita M."/>
            <person name="Numata K."/>
            <person name="Arakawa K."/>
        </authorList>
    </citation>
    <scope>NUCLEOTIDE SEQUENCE [LARGE SCALE GENOMIC DNA]</scope>
</reference>
<evidence type="ECO:0000313" key="2">
    <source>
        <dbReference type="EMBL" id="GBP77367.1"/>
    </source>
</evidence>
<proteinExistence type="predicted"/>
<sequence length="110" mass="12545">MKGRRAESKTGSGSESKARPETKLRTRLGPKELKAGLRSASRIKKIDNKSKARIDNETRARIRIEIAIEIMIPKRRAIQDEGLILYLRGRSRGQKLVTDKVNFLAKQLYL</sequence>
<dbReference type="Proteomes" id="UP000299102">
    <property type="component" value="Unassembled WGS sequence"/>
</dbReference>